<gene>
    <name evidence="2" type="ORF">sS8_5173</name>
</gene>
<dbReference type="InterPro" id="IPR035919">
    <property type="entry name" value="EAL_sf"/>
</dbReference>
<dbReference type="Gene3D" id="3.20.20.450">
    <property type="entry name" value="EAL domain"/>
    <property type="match status" value="1"/>
</dbReference>
<organism evidence="2 3">
    <name type="scientific">Methylocaldum marinum</name>
    <dbReference type="NCBI Taxonomy" id="1432792"/>
    <lineage>
        <taxon>Bacteria</taxon>
        <taxon>Pseudomonadati</taxon>
        <taxon>Pseudomonadota</taxon>
        <taxon>Gammaproteobacteria</taxon>
        <taxon>Methylococcales</taxon>
        <taxon>Methylococcaceae</taxon>
        <taxon>Methylocaldum</taxon>
    </lineage>
</organism>
<name>A0A250KZN0_9GAMM</name>
<dbReference type="SUPFAM" id="SSF141868">
    <property type="entry name" value="EAL domain-like"/>
    <property type="match status" value="1"/>
</dbReference>
<dbReference type="OrthoDB" id="1673646at2"/>
<evidence type="ECO:0000313" key="3">
    <source>
        <dbReference type="Proteomes" id="UP000266313"/>
    </source>
</evidence>
<dbReference type="InterPro" id="IPR001633">
    <property type="entry name" value="EAL_dom"/>
</dbReference>
<protein>
    <submittedName>
        <fullName evidence="2">Conserved domain protein</fullName>
    </submittedName>
</protein>
<reference evidence="2 3" key="1">
    <citation type="submission" date="2016-12" db="EMBL/GenBank/DDBJ databases">
        <title>Genome sequencing of Methylocaldum marinum.</title>
        <authorList>
            <person name="Takeuchi M."/>
            <person name="Kamagata Y."/>
            <person name="Hiraoka S."/>
            <person name="Oshima K."/>
            <person name="Hattori M."/>
            <person name="Iwasaki W."/>
        </authorList>
    </citation>
    <scope>NUCLEOTIDE SEQUENCE [LARGE SCALE GENOMIC DNA]</scope>
    <source>
        <strain evidence="2 3">S8</strain>
    </source>
</reference>
<sequence>MPLQQLVEYFNQWFTEEQGLTQPPLQLNGTRVEGRFGTVHIGSVLQPVRLAESPALVIGHDASSLIPDAPHGSDSPLREEAWNNGPNIVNFDRLTRTVHMLNYLPLAHENGYLFLHVHPQHVLAVKRDHGAYFEGIIERCGLSTRRVVITLQISPIYDRHLVLLLARMRNYRDRGYSTAIKFDARTGEGFIERYCIEFLYRFTPDFVRFDTRFFPKPARDAENYRRRSSLLLAVRRLDTQLLIEGVNNEADADLAKLLQADLVKGSHYERNFVPTTDRNLADTACY</sequence>
<evidence type="ECO:0000313" key="2">
    <source>
        <dbReference type="EMBL" id="BBA37095.1"/>
    </source>
</evidence>
<keyword evidence="3" id="KW-1185">Reference proteome</keyword>
<proteinExistence type="predicted"/>
<accession>A0A250KZN0</accession>
<dbReference type="RefSeq" id="WP_119632137.1">
    <property type="nucleotide sequence ID" value="NZ_AP017928.1"/>
</dbReference>
<dbReference type="AlphaFoldDB" id="A0A250KZN0"/>
<dbReference type="KEGG" id="mmai:sS8_5173"/>
<evidence type="ECO:0000259" key="1">
    <source>
        <dbReference type="Pfam" id="PF00563"/>
    </source>
</evidence>
<dbReference type="Proteomes" id="UP000266313">
    <property type="component" value="Chromosome"/>
</dbReference>
<dbReference type="Pfam" id="PF00563">
    <property type="entry name" value="EAL"/>
    <property type="match status" value="1"/>
</dbReference>
<dbReference type="EMBL" id="AP017928">
    <property type="protein sequence ID" value="BBA37095.1"/>
    <property type="molecule type" value="Genomic_DNA"/>
</dbReference>
<feature type="domain" description="EAL" evidence="1">
    <location>
        <begin position="133"/>
        <end position="270"/>
    </location>
</feature>